<evidence type="ECO:0000256" key="4">
    <source>
        <dbReference type="ARBA" id="ARBA00022989"/>
    </source>
</evidence>
<evidence type="ECO:0000256" key="1">
    <source>
        <dbReference type="ARBA" id="ARBA00004141"/>
    </source>
</evidence>
<evidence type="ECO:0000256" key="5">
    <source>
        <dbReference type="ARBA" id="ARBA00023136"/>
    </source>
</evidence>
<dbReference type="GO" id="GO:0016020">
    <property type="term" value="C:membrane"/>
    <property type="evidence" value="ECO:0007669"/>
    <property type="project" value="UniProtKB-SubCell"/>
</dbReference>
<proteinExistence type="inferred from homology"/>
<dbReference type="GO" id="GO:0022857">
    <property type="term" value="F:transmembrane transporter activity"/>
    <property type="evidence" value="ECO:0007669"/>
    <property type="project" value="InterPro"/>
</dbReference>
<keyword evidence="5 6" id="KW-0472">Membrane</keyword>
<reference evidence="7 8" key="1">
    <citation type="journal article" date="2022" name="Cell">
        <title>Repeat-based holocentromeres influence genome architecture and karyotype evolution.</title>
        <authorList>
            <person name="Hofstatter P.G."/>
            <person name="Thangavel G."/>
            <person name="Lux T."/>
            <person name="Neumann P."/>
            <person name="Vondrak T."/>
            <person name="Novak P."/>
            <person name="Zhang M."/>
            <person name="Costa L."/>
            <person name="Castellani M."/>
            <person name="Scott A."/>
            <person name="Toegelov H."/>
            <person name="Fuchs J."/>
            <person name="Mata-Sucre Y."/>
            <person name="Dias Y."/>
            <person name="Vanzela A.L.L."/>
            <person name="Huettel B."/>
            <person name="Almeida C.C.S."/>
            <person name="Simkova H."/>
            <person name="Souza G."/>
            <person name="Pedrosa-Harand A."/>
            <person name="Macas J."/>
            <person name="Mayer K.F.X."/>
            <person name="Houben A."/>
            <person name="Marques A."/>
        </authorList>
    </citation>
    <scope>NUCLEOTIDE SEQUENCE [LARGE SCALE GENOMIC DNA]</scope>
    <source>
        <strain evidence="7">RhyTen1mFocal</strain>
    </source>
</reference>
<feature type="transmembrane region" description="Helical" evidence="6">
    <location>
        <begin position="20"/>
        <end position="42"/>
    </location>
</feature>
<feature type="transmembrane region" description="Helical" evidence="6">
    <location>
        <begin position="418"/>
        <end position="436"/>
    </location>
</feature>
<protein>
    <submittedName>
        <fullName evidence="7">Uncharacterized protein</fullName>
    </submittedName>
</protein>
<evidence type="ECO:0000256" key="3">
    <source>
        <dbReference type="ARBA" id="ARBA00022692"/>
    </source>
</evidence>
<sequence>MGTMANQQVYLTTVFQMKNVAAVTMLNIAAGTAAMAPLLGAFLSDNYIGRYATLAFASLASLLGMVLLTLTAAITKLHPPTCTQPQECQGPTPFQMFVLFSAYFLLIIGAGGIRPCNLAFGVDQFNPNMDSGRRGISSFFNWYYCTFTCAVMVSSTVIVYVQSNISWAIGLGIPAVLMVLSCIAFFIGTKLYVIVKPQGSPFTGFVQVPVAAFKKWWVKISELPEKELFDPPYLSSLATKLLHTNQFKFLDKAAVVTSEDKIKSNGEAADPWRLCTMQQVEIVKCFIRIIPIWFSCVLFYIPLSQHNNFTVYQAQQMDCRLGHRGFQIPAGSFVVFNMLTLTVWIPIYDRLIVPQLRKITKHEEGITVLQRMGVGIAISILGMVVSALIEQRRRYIALHKQPQEVASTSWTISSMSSFWLLPQLILFGLCEAFNMIDQTQFFYHQFPENMKSVGMAVFFLGQAVSNYTSGILVMTVHKVTGRKGSRNWLSQDLSKGRLDLFYLTVAGLGMFNLVYFIVCAKYYRSNGTGNGAKPKVTSEVEEEMTIPF</sequence>
<keyword evidence="8" id="KW-1185">Reference proteome</keyword>
<evidence type="ECO:0000256" key="2">
    <source>
        <dbReference type="ARBA" id="ARBA00005982"/>
    </source>
</evidence>
<feature type="transmembrane region" description="Helical" evidence="6">
    <location>
        <begin position="368"/>
        <end position="389"/>
    </location>
</feature>
<dbReference type="AlphaFoldDB" id="A0AAD5Z561"/>
<keyword evidence="4 6" id="KW-1133">Transmembrane helix</keyword>
<dbReference type="Gene3D" id="1.20.1250.20">
    <property type="entry name" value="MFS general substrate transporter like domains"/>
    <property type="match status" value="1"/>
</dbReference>
<evidence type="ECO:0000313" key="7">
    <source>
        <dbReference type="EMBL" id="KAJ3687088.1"/>
    </source>
</evidence>
<dbReference type="Proteomes" id="UP001210211">
    <property type="component" value="Unassembled WGS sequence"/>
</dbReference>
<gene>
    <name evidence="7" type="ORF">LUZ61_016252</name>
</gene>
<dbReference type="CDD" id="cd17416">
    <property type="entry name" value="MFS_NPF1_2"/>
    <property type="match status" value="1"/>
</dbReference>
<feature type="transmembrane region" description="Helical" evidence="6">
    <location>
        <begin position="457"/>
        <end position="480"/>
    </location>
</feature>
<comment type="caution">
    <text evidence="7">The sequence shown here is derived from an EMBL/GenBank/DDBJ whole genome shotgun (WGS) entry which is preliminary data.</text>
</comment>
<comment type="subcellular location">
    <subcellularLocation>
        <location evidence="1">Membrane</location>
        <topology evidence="1">Multi-pass membrane protein</topology>
    </subcellularLocation>
</comment>
<comment type="similarity">
    <text evidence="2">Belongs to the major facilitator superfamily. Proton-dependent oligopeptide transporter (POT/PTR) (TC 2.A.17) family.</text>
</comment>
<name>A0AAD5Z561_9POAL</name>
<feature type="transmembrane region" description="Helical" evidence="6">
    <location>
        <begin position="285"/>
        <end position="303"/>
    </location>
</feature>
<keyword evidence="3 6" id="KW-0812">Transmembrane</keyword>
<dbReference type="InterPro" id="IPR000109">
    <property type="entry name" value="POT_fam"/>
</dbReference>
<feature type="transmembrane region" description="Helical" evidence="6">
    <location>
        <begin position="141"/>
        <end position="161"/>
    </location>
</feature>
<evidence type="ECO:0000256" key="6">
    <source>
        <dbReference type="SAM" id="Phobius"/>
    </source>
</evidence>
<feature type="transmembrane region" description="Helical" evidence="6">
    <location>
        <begin position="94"/>
        <end position="120"/>
    </location>
</feature>
<feature type="transmembrane region" description="Helical" evidence="6">
    <location>
        <begin position="167"/>
        <end position="187"/>
    </location>
</feature>
<dbReference type="Pfam" id="PF00854">
    <property type="entry name" value="PTR2"/>
    <property type="match status" value="1"/>
</dbReference>
<organism evidence="7 8">
    <name type="scientific">Rhynchospora tenuis</name>
    <dbReference type="NCBI Taxonomy" id="198213"/>
    <lineage>
        <taxon>Eukaryota</taxon>
        <taxon>Viridiplantae</taxon>
        <taxon>Streptophyta</taxon>
        <taxon>Embryophyta</taxon>
        <taxon>Tracheophyta</taxon>
        <taxon>Spermatophyta</taxon>
        <taxon>Magnoliopsida</taxon>
        <taxon>Liliopsida</taxon>
        <taxon>Poales</taxon>
        <taxon>Cyperaceae</taxon>
        <taxon>Cyperoideae</taxon>
        <taxon>Rhynchosporeae</taxon>
        <taxon>Rhynchospora</taxon>
    </lineage>
</organism>
<evidence type="ECO:0000313" key="8">
    <source>
        <dbReference type="Proteomes" id="UP001210211"/>
    </source>
</evidence>
<dbReference type="EMBL" id="JAMRDG010000002">
    <property type="protein sequence ID" value="KAJ3687088.1"/>
    <property type="molecule type" value="Genomic_DNA"/>
</dbReference>
<dbReference type="InterPro" id="IPR036259">
    <property type="entry name" value="MFS_trans_sf"/>
</dbReference>
<dbReference type="SUPFAM" id="SSF103473">
    <property type="entry name" value="MFS general substrate transporter"/>
    <property type="match status" value="1"/>
</dbReference>
<dbReference type="PANTHER" id="PTHR11654">
    <property type="entry name" value="OLIGOPEPTIDE TRANSPORTER-RELATED"/>
    <property type="match status" value="1"/>
</dbReference>
<feature type="transmembrane region" description="Helical" evidence="6">
    <location>
        <begin position="54"/>
        <end position="74"/>
    </location>
</feature>
<feature type="transmembrane region" description="Helical" evidence="6">
    <location>
        <begin position="500"/>
        <end position="523"/>
    </location>
</feature>
<accession>A0AAD5Z561</accession>
<feature type="transmembrane region" description="Helical" evidence="6">
    <location>
        <begin position="326"/>
        <end position="347"/>
    </location>
</feature>